<dbReference type="EMBL" id="SJSL01000002">
    <property type="protein sequence ID" value="TCD01214.1"/>
    <property type="molecule type" value="Genomic_DNA"/>
</dbReference>
<reference evidence="1 2" key="1">
    <citation type="submission" date="2019-02" db="EMBL/GenBank/DDBJ databases">
        <title>Pedobacter sp. RP-1-14 sp. nov., isolated from Arctic soil.</title>
        <authorList>
            <person name="Dahal R.H."/>
        </authorList>
    </citation>
    <scope>NUCLEOTIDE SEQUENCE [LARGE SCALE GENOMIC DNA]</scope>
    <source>
        <strain evidence="1 2">RP-1-14</strain>
    </source>
</reference>
<protein>
    <submittedName>
        <fullName evidence="1">Uncharacterized protein</fullName>
    </submittedName>
</protein>
<keyword evidence="2" id="KW-1185">Reference proteome</keyword>
<comment type="caution">
    <text evidence="1">The sequence shown here is derived from an EMBL/GenBank/DDBJ whole genome shotgun (WGS) entry which is preliminary data.</text>
</comment>
<proteinExistence type="predicted"/>
<dbReference type="Proteomes" id="UP000293347">
    <property type="component" value="Unassembled WGS sequence"/>
</dbReference>
<evidence type="ECO:0000313" key="2">
    <source>
        <dbReference type="Proteomes" id="UP000293347"/>
    </source>
</evidence>
<dbReference type="RefSeq" id="WP_131595906.1">
    <property type="nucleotide sequence ID" value="NZ_SJSL01000002.1"/>
</dbReference>
<dbReference type="OrthoDB" id="489287at2"/>
<sequence>MSITTGLWIVSIPTGNWPLMITRWNAVFLCDKLPSMAEHFDPYCDLQLLGLSTILTNARNKNTEKLLQDYLTFIPDLADFANLDPQVLKTKFKDNVGPLITIAGNNRFKFMIGNNN</sequence>
<name>A0A4R0NQ74_9SPHI</name>
<accession>A0A4R0NQ74</accession>
<evidence type="ECO:0000313" key="1">
    <source>
        <dbReference type="EMBL" id="TCD01214.1"/>
    </source>
</evidence>
<dbReference type="AlphaFoldDB" id="A0A4R0NQ74"/>
<gene>
    <name evidence="1" type="ORF">EZ437_10665</name>
</gene>
<organism evidence="1 2">
    <name type="scientific">Pedobacter psychroterrae</name>
    <dbReference type="NCBI Taxonomy" id="2530453"/>
    <lineage>
        <taxon>Bacteria</taxon>
        <taxon>Pseudomonadati</taxon>
        <taxon>Bacteroidota</taxon>
        <taxon>Sphingobacteriia</taxon>
        <taxon>Sphingobacteriales</taxon>
        <taxon>Sphingobacteriaceae</taxon>
        <taxon>Pedobacter</taxon>
    </lineage>
</organism>